<dbReference type="InterPro" id="IPR015002">
    <property type="entry name" value="T6SS_Tdi1_C"/>
</dbReference>
<evidence type="ECO:0000259" key="1">
    <source>
        <dbReference type="Pfam" id="PF08906"/>
    </source>
</evidence>
<accession>A0A517ZMC1</accession>
<protein>
    <recommendedName>
        <fullName evidence="1">T6SS immunity protein Tdi1 C-terminal domain-containing protein</fullName>
    </recommendedName>
</protein>
<dbReference type="RefSeq" id="WP_197534790.1">
    <property type="nucleotide sequence ID" value="NZ_CP036276.1"/>
</dbReference>
<organism evidence="2 3">
    <name type="scientific">Symmachiella dynata</name>
    <dbReference type="NCBI Taxonomy" id="2527995"/>
    <lineage>
        <taxon>Bacteria</taxon>
        <taxon>Pseudomonadati</taxon>
        <taxon>Planctomycetota</taxon>
        <taxon>Planctomycetia</taxon>
        <taxon>Planctomycetales</taxon>
        <taxon>Planctomycetaceae</taxon>
        <taxon>Symmachiella</taxon>
    </lineage>
</organism>
<dbReference type="EMBL" id="CP036276">
    <property type="protein sequence ID" value="QDU43616.1"/>
    <property type="molecule type" value="Genomic_DNA"/>
</dbReference>
<keyword evidence="3" id="KW-1185">Reference proteome</keyword>
<evidence type="ECO:0000313" key="3">
    <source>
        <dbReference type="Proteomes" id="UP000319383"/>
    </source>
</evidence>
<dbReference type="Pfam" id="PF08906">
    <property type="entry name" value="T6SS_Tdi1_C"/>
    <property type="match status" value="1"/>
</dbReference>
<gene>
    <name evidence="2" type="ORF">Mal52_20920</name>
</gene>
<evidence type="ECO:0000313" key="2">
    <source>
        <dbReference type="EMBL" id="QDU43616.1"/>
    </source>
</evidence>
<reference evidence="2 3" key="1">
    <citation type="submission" date="2019-02" db="EMBL/GenBank/DDBJ databases">
        <title>Deep-cultivation of Planctomycetes and their phenomic and genomic characterization uncovers novel biology.</title>
        <authorList>
            <person name="Wiegand S."/>
            <person name="Jogler M."/>
            <person name="Boedeker C."/>
            <person name="Pinto D."/>
            <person name="Vollmers J."/>
            <person name="Rivas-Marin E."/>
            <person name="Kohn T."/>
            <person name="Peeters S.H."/>
            <person name="Heuer A."/>
            <person name="Rast P."/>
            <person name="Oberbeckmann S."/>
            <person name="Bunk B."/>
            <person name="Jeske O."/>
            <person name="Meyerdierks A."/>
            <person name="Storesund J.E."/>
            <person name="Kallscheuer N."/>
            <person name="Luecker S."/>
            <person name="Lage O.M."/>
            <person name="Pohl T."/>
            <person name="Merkel B.J."/>
            <person name="Hornburger P."/>
            <person name="Mueller R.-W."/>
            <person name="Bruemmer F."/>
            <person name="Labrenz M."/>
            <person name="Spormann A.M."/>
            <person name="Op den Camp H."/>
            <person name="Overmann J."/>
            <person name="Amann R."/>
            <person name="Jetten M.S.M."/>
            <person name="Mascher T."/>
            <person name="Medema M.H."/>
            <person name="Devos D.P."/>
            <person name="Kaster A.-K."/>
            <person name="Ovreas L."/>
            <person name="Rohde M."/>
            <person name="Galperin M.Y."/>
            <person name="Jogler C."/>
        </authorList>
    </citation>
    <scope>NUCLEOTIDE SEQUENCE [LARGE SCALE GENOMIC DNA]</scope>
    <source>
        <strain evidence="2 3">Mal52</strain>
    </source>
</reference>
<dbReference type="KEGG" id="sdyn:Mal52_20920"/>
<dbReference type="AlphaFoldDB" id="A0A517ZMC1"/>
<proteinExistence type="predicted"/>
<sequence>MKVGWNELTVSPDGIDIDELLSDWRWLVDDSYSPVVITAMGDLFLRDAEGQIHWLDTMEGQLTRVAASAANFKKLMQQPEHAQEWFMPQLVGDLMTLGICLDEGEVYSCEHPPALGGELVPENIEPCNIYMHMSLQGQIHEQIKDLPPGTEISGITMKGPSLMDRIRHSFSSLFGR</sequence>
<feature type="domain" description="T6SS immunity protein Tdi1 C-terminal" evidence="1">
    <location>
        <begin position="68"/>
        <end position="140"/>
    </location>
</feature>
<dbReference type="Proteomes" id="UP000319383">
    <property type="component" value="Chromosome"/>
</dbReference>
<name>A0A517ZMC1_9PLAN</name>